<evidence type="ECO:0000313" key="3">
    <source>
        <dbReference type="Proteomes" id="UP001530377"/>
    </source>
</evidence>
<comment type="caution">
    <text evidence="2">The sequence shown here is derived from an EMBL/GenBank/DDBJ whole genome shotgun (WGS) entry which is preliminary data.</text>
</comment>
<keyword evidence="1" id="KW-1133">Transmembrane helix</keyword>
<name>A0ABD3SQJ2_9STRA</name>
<keyword evidence="1" id="KW-0812">Transmembrane</keyword>
<dbReference type="Proteomes" id="UP001530377">
    <property type="component" value="Unassembled WGS sequence"/>
</dbReference>
<proteinExistence type="predicted"/>
<dbReference type="AlphaFoldDB" id="A0ABD3SQJ2"/>
<organism evidence="2 3">
    <name type="scientific">Cyclostephanos tholiformis</name>
    <dbReference type="NCBI Taxonomy" id="382380"/>
    <lineage>
        <taxon>Eukaryota</taxon>
        <taxon>Sar</taxon>
        <taxon>Stramenopiles</taxon>
        <taxon>Ochrophyta</taxon>
        <taxon>Bacillariophyta</taxon>
        <taxon>Coscinodiscophyceae</taxon>
        <taxon>Thalassiosirophycidae</taxon>
        <taxon>Stephanodiscales</taxon>
        <taxon>Stephanodiscaceae</taxon>
        <taxon>Cyclostephanos</taxon>
    </lineage>
</organism>
<evidence type="ECO:0000313" key="2">
    <source>
        <dbReference type="EMBL" id="KAL3826631.1"/>
    </source>
</evidence>
<accession>A0ABD3SQJ2</accession>
<dbReference type="EMBL" id="JALLPB020000017">
    <property type="protein sequence ID" value="KAL3826631.1"/>
    <property type="molecule type" value="Genomic_DNA"/>
</dbReference>
<protein>
    <submittedName>
        <fullName evidence="2">Uncharacterized protein</fullName>
    </submittedName>
</protein>
<keyword evidence="1" id="KW-0472">Membrane</keyword>
<keyword evidence="3" id="KW-1185">Reference proteome</keyword>
<feature type="transmembrane region" description="Helical" evidence="1">
    <location>
        <begin position="87"/>
        <end position="104"/>
    </location>
</feature>
<evidence type="ECO:0000256" key="1">
    <source>
        <dbReference type="SAM" id="Phobius"/>
    </source>
</evidence>
<reference evidence="2 3" key="1">
    <citation type="submission" date="2024-10" db="EMBL/GenBank/DDBJ databases">
        <title>Updated reference genomes for cyclostephanoid diatoms.</title>
        <authorList>
            <person name="Roberts W.R."/>
            <person name="Alverson A.J."/>
        </authorList>
    </citation>
    <scope>NUCLEOTIDE SEQUENCE [LARGE SCALE GENOMIC DNA]</scope>
    <source>
        <strain evidence="2 3">AJA228-03</strain>
    </source>
</reference>
<gene>
    <name evidence="2" type="ORF">ACHAXA_009072</name>
</gene>
<sequence length="250" mass="28005">MSNLRLKKREVIPEEDVEAPLIFPPKRDAAASPAASPMSVKASNGRTNNPALLVRLVLRKVLDQLSGDEDSGDITTLGGILALLKDIVIGIICGTLIMSTIIFLDHRNVIHLQSAHNYRNMAITILSDPDTREEVQEASGLIFLRSEDYERKVIEIKSVPTKVKDAEEKKKKVIADLEVIKKERDTMKPGYDELVKHPSLGLERYCGDCNWQGGTNCNARKDYLMSTYNLKEIKAKIEMMKSLPQCVKKD</sequence>